<evidence type="ECO:0000256" key="4">
    <source>
        <dbReference type="ARBA" id="ARBA00023136"/>
    </source>
</evidence>
<dbReference type="OrthoDB" id="9970435at2759"/>
<feature type="transmembrane region" description="Helical" evidence="5">
    <location>
        <begin position="19"/>
        <end position="40"/>
    </location>
</feature>
<keyword evidence="2 5" id="KW-0812">Transmembrane</keyword>
<sequence>MCVQGGAIAFALYGLKDDWVFYGFVALNVFSTCYSYYWDLYMDWGLLRSNEPGKKYLRPKMLYPAWFYYYAAFSNLLMRCMWIVPLFNHKYSVWFTESQANIILLSVVEAFRRAQWALIRIENENVNNFERYRNVLQIPEFKEMVE</sequence>
<comment type="subcellular location">
    <subcellularLocation>
        <location evidence="1">Membrane</location>
        <topology evidence="1">Multi-pass membrane protein</topology>
    </subcellularLocation>
</comment>
<dbReference type="AlphaFoldDB" id="A0A8J8NBA1"/>
<dbReference type="PROSITE" id="PS51380">
    <property type="entry name" value="EXS"/>
    <property type="match status" value="1"/>
</dbReference>
<name>A0A8J8NBA1_HALGN</name>
<evidence type="ECO:0000256" key="3">
    <source>
        <dbReference type="ARBA" id="ARBA00022989"/>
    </source>
</evidence>
<keyword evidence="4 5" id="KW-0472">Membrane</keyword>
<dbReference type="PANTHER" id="PTHR10783">
    <property type="entry name" value="XENOTROPIC AND POLYTROPIC RETROVIRUS RECEPTOR 1-RELATED"/>
    <property type="match status" value="1"/>
</dbReference>
<reference evidence="7" key="1">
    <citation type="submission" date="2019-06" db="EMBL/GenBank/DDBJ databases">
        <authorList>
            <person name="Zheng W."/>
        </authorList>
    </citation>
    <scope>NUCLEOTIDE SEQUENCE</scope>
    <source>
        <strain evidence="7">QDHG01</strain>
    </source>
</reference>
<keyword evidence="3 5" id="KW-1133">Transmembrane helix</keyword>
<evidence type="ECO:0000256" key="5">
    <source>
        <dbReference type="SAM" id="Phobius"/>
    </source>
</evidence>
<proteinExistence type="predicted"/>
<keyword evidence="8" id="KW-1185">Reference proteome</keyword>
<accession>A0A8J8NBA1</accession>
<gene>
    <name evidence="7" type="ORF">FGO68_gene14733</name>
</gene>
<feature type="domain" description="EXS" evidence="6">
    <location>
        <begin position="1"/>
        <end position="146"/>
    </location>
</feature>
<organism evidence="7 8">
    <name type="scientific">Halteria grandinella</name>
    <dbReference type="NCBI Taxonomy" id="5974"/>
    <lineage>
        <taxon>Eukaryota</taxon>
        <taxon>Sar</taxon>
        <taxon>Alveolata</taxon>
        <taxon>Ciliophora</taxon>
        <taxon>Intramacronucleata</taxon>
        <taxon>Spirotrichea</taxon>
        <taxon>Stichotrichia</taxon>
        <taxon>Sporadotrichida</taxon>
        <taxon>Halteriidae</taxon>
        <taxon>Halteria</taxon>
    </lineage>
</organism>
<evidence type="ECO:0000259" key="6">
    <source>
        <dbReference type="PROSITE" id="PS51380"/>
    </source>
</evidence>
<evidence type="ECO:0000313" key="7">
    <source>
        <dbReference type="EMBL" id="TNV71791.1"/>
    </source>
</evidence>
<evidence type="ECO:0000256" key="2">
    <source>
        <dbReference type="ARBA" id="ARBA00022692"/>
    </source>
</evidence>
<dbReference type="GO" id="GO:0005737">
    <property type="term" value="C:cytoplasm"/>
    <property type="evidence" value="ECO:0007669"/>
    <property type="project" value="TreeGrafter"/>
</dbReference>
<dbReference type="InterPro" id="IPR004342">
    <property type="entry name" value="EXS_C"/>
</dbReference>
<dbReference type="EMBL" id="RRYP01027422">
    <property type="protein sequence ID" value="TNV71791.1"/>
    <property type="molecule type" value="Genomic_DNA"/>
</dbReference>
<evidence type="ECO:0000313" key="8">
    <source>
        <dbReference type="Proteomes" id="UP000785679"/>
    </source>
</evidence>
<dbReference type="GO" id="GO:0016020">
    <property type="term" value="C:membrane"/>
    <property type="evidence" value="ECO:0007669"/>
    <property type="project" value="UniProtKB-SubCell"/>
</dbReference>
<dbReference type="Pfam" id="PF03124">
    <property type="entry name" value="EXS"/>
    <property type="match status" value="1"/>
</dbReference>
<dbReference type="Proteomes" id="UP000785679">
    <property type="component" value="Unassembled WGS sequence"/>
</dbReference>
<protein>
    <recommendedName>
        <fullName evidence="6">EXS domain-containing protein</fullName>
    </recommendedName>
</protein>
<feature type="transmembrane region" description="Helical" evidence="5">
    <location>
        <begin position="61"/>
        <end position="85"/>
    </location>
</feature>
<evidence type="ECO:0000256" key="1">
    <source>
        <dbReference type="ARBA" id="ARBA00004141"/>
    </source>
</evidence>
<comment type="caution">
    <text evidence="7">The sequence shown here is derived from an EMBL/GenBank/DDBJ whole genome shotgun (WGS) entry which is preliminary data.</text>
</comment>